<evidence type="ECO:0000313" key="6">
    <source>
        <dbReference type="Proteomes" id="UP001222027"/>
    </source>
</evidence>
<reference evidence="5 6" key="1">
    <citation type="submission" date="2022-12" db="EMBL/GenBank/DDBJ databases">
        <title>Chromosome-scale assembly of the Ensete ventricosum genome.</title>
        <authorList>
            <person name="Dussert Y."/>
            <person name="Stocks J."/>
            <person name="Wendawek A."/>
            <person name="Woldeyes F."/>
            <person name="Nichols R.A."/>
            <person name="Borrell J.S."/>
        </authorList>
    </citation>
    <scope>NUCLEOTIDE SEQUENCE [LARGE SCALE GENOMIC DNA]</scope>
    <source>
        <strain evidence="6">cv. Maze</strain>
        <tissue evidence="5">Seeds</tissue>
    </source>
</reference>
<sequence>MQDVSINEKVDIITSEWMGYMLLHENMLPSIIFSKDKWLTPGGLILPSHASVLLMLLTSFWKFLVHFSELIPAHMEQHILCHKGLHLTKQLLTHSSNLDHYMSVKIVGCHLMNINEYEYVALALESSWGYLVSAMLQLAKHSSLREPYIEIIPRENVVTRLILVTQILNSCYSFCPVQKNAILQHGINIDFEHPRKKQEMGSDEEIMLSTAPGKAPTHWKQTVLYLYDPMPLNKGQKIAGCVTVSRSKENRRFLDIRLEFSVGGRTRVKVAEMR</sequence>
<dbReference type="GO" id="GO:0016274">
    <property type="term" value="F:protein-arginine N-methyltransferase activity"/>
    <property type="evidence" value="ECO:0007669"/>
    <property type="project" value="InterPro"/>
</dbReference>
<keyword evidence="6" id="KW-1185">Reference proteome</keyword>
<dbReference type="GO" id="GO:0032259">
    <property type="term" value="P:methylation"/>
    <property type="evidence" value="ECO:0007669"/>
    <property type="project" value="UniProtKB-KW"/>
</dbReference>
<evidence type="ECO:0000256" key="2">
    <source>
        <dbReference type="ARBA" id="ARBA00022679"/>
    </source>
</evidence>
<dbReference type="PANTHER" id="PTHR11006">
    <property type="entry name" value="PROTEIN ARGININE N-METHYLTRANSFERASE"/>
    <property type="match status" value="1"/>
</dbReference>
<proteinExistence type="predicted"/>
<dbReference type="PANTHER" id="PTHR11006:SF73">
    <property type="entry name" value="PROTEIN ARGININE N-METHYLTRANSFERASE 6"/>
    <property type="match status" value="1"/>
</dbReference>
<keyword evidence="3" id="KW-0949">S-adenosyl-L-methionine</keyword>
<protein>
    <recommendedName>
        <fullName evidence="4">Protein arginine N-methyltransferase domain-containing protein</fullName>
    </recommendedName>
</protein>
<dbReference type="GO" id="GO:0042054">
    <property type="term" value="F:histone methyltransferase activity"/>
    <property type="evidence" value="ECO:0007669"/>
    <property type="project" value="TreeGrafter"/>
</dbReference>
<organism evidence="5 6">
    <name type="scientific">Ensete ventricosum</name>
    <name type="common">Abyssinian banana</name>
    <name type="synonym">Musa ensete</name>
    <dbReference type="NCBI Taxonomy" id="4639"/>
    <lineage>
        <taxon>Eukaryota</taxon>
        <taxon>Viridiplantae</taxon>
        <taxon>Streptophyta</taxon>
        <taxon>Embryophyta</taxon>
        <taxon>Tracheophyta</taxon>
        <taxon>Spermatophyta</taxon>
        <taxon>Magnoliopsida</taxon>
        <taxon>Liliopsida</taxon>
        <taxon>Zingiberales</taxon>
        <taxon>Musaceae</taxon>
        <taxon>Ensete</taxon>
    </lineage>
</organism>
<dbReference type="AlphaFoldDB" id="A0AAV8RQX1"/>
<dbReference type="InterPro" id="IPR029063">
    <property type="entry name" value="SAM-dependent_MTases_sf"/>
</dbReference>
<comment type="caution">
    <text evidence="5">The sequence shown here is derived from an EMBL/GenBank/DDBJ whole genome shotgun (WGS) entry which is preliminary data.</text>
</comment>
<dbReference type="InterPro" id="IPR025799">
    <property type="entry name" value="Arg_MeTrfase"/>
</dbReference>
<keyword evidence="2" id="KW-0808">Transferase</keyword>
<dbReference type="InterPro" id="IPR055135">
    <property type="entry name" value="PRMT_dom"/>
</dbReference>
<evidence type="ECO:0000256" key="3">
    <source>
        <dbReference type="ARBA" id="ARBA00022691"/>
    </source>
</evidence>
<keyword evidence="1" id="KW-0489">Methyltransferase</keyword>
<evidence type="ECO:0000313" key="5">
    <source>
        <dbReference type="EMBL" id="KAJ8506144.1"/>
    </source>
</evidence>
<dbReference type="Proteomes" id="UP001222027">
    <property type="component" value="Unassembled WGS sequence"/>
</dbReference>
<accession>A0AAV8RQX1</accession>
<dbReference type="Pfam" id="PF22528">
    <property type="entry name" value="PRMT_C"/>
    <property type="match status" value="1"/>
</dbReference>
<evidence type="ECO:0000256" key="1">
    <source>
        <dbReference type="ARBA" id="ARBA00022603"/>
    </source>
</evidence>
<evidence type="ECO:0000259" key="4">
    <source>
        <dbReference type="Pfam" id="PF22528"/>
    </source>
</evidence>
<dbReference type="Gene3D" id="3.40.50.150">
    <property type="entry name" value="Vaccinia Virus protein VP39"/>
    <property type="match status" value="1"/>
</dbReference>
<dbReference type="SUPFAM" id="SSF53335">
    <property type="entry name" value="S-adenosyl-L-methionine-dependent methyltransferases"/>
    <property type="match status" value="1"/>
</dbReference>
<gene>
    <name evidence="5" type="ORF">OPV22_007030</name>
</gene>
<dbReference type="EMBL" id="JAQQAF010000002">
    <property type="protein sequence ID" value="KAJ8506144.1"/>
    <property type="molecule type" value="Genomic_DNA"/>
</dbReference>
<dbReference type="Gene3D" id="2.70.160.11">
    <property type="entry name" value="Hnrnp arginine n-methyltransferase1"/>
    <property type="match status" value="1"/>
</dbReference>
<feature type="domain" description="Protein arginine N-methyltransferase" evidence="4">
    <location>
        <begin position="202"/>
        <end position="263"/>
    </location>
</feature>
<name>A0AAV8RQX1_ENSVE</name>